<evidence type="ECO:0000256" key="2">
    <source>
        <dbReference type="ARBA" id="ARBA00023015"/>
    </source>
</evidence>
<dbReference type="InterPro" id="IPR050950">
    <property type="entry name" value="HTH-type_LysR_regulators"/>
</dbReference>
<dbReference type="PANTHER" id="PTHR30419">
    <property type="entry name" value="HTH-TYPE TRANSCRIPTIONAL REGULATOR YBHD"/>
    <property type="match status" value="1"/>
</dbReference>
<dbReference type="FunFam" id="1.10.10.10:FF:000001">
    <property type="entry name" value="LysR family transcriptional regulator"/>
    <property type="match status" value="1"/>
</dbReference>
<dbReference type="InterPro" id="IPR036388">
    <property type="entry name" value="WH-like_DNA-bd_sf"/>
</dbReference>
<feature type="domain" description="HTH lysR-type" evidence="5">
    <location>
        <begin position="3"/>
        <end position="60"/>
    </location>
</feature>
<dbReference type="PRINTS" id="PR00039">
    <property type="entry name" value="HTHLYSR"/>
</dbReference>
<dbReference type="PANTHER" id="PTHR30419:SF30">
    <property type="entry name" value="LYSR FAMILY TRANSCRIPTIONAL REGULATOR"/>
    <property type="match status" value="1"/>
</dbReference>
<evidence type="ECO:0000256" key="1">
    <source>
        <dbReference type="ARBA" id="ARBA00009437"/>
    </source>
</evidence>
<dbReference type="SUPFAM" id="SSF53850">
    <property type="entry name" value="Periplasmic binding protein-like II"/>
    <property type="match status" value="1"/>
</dbReference>
<dbReference type="InterPro" id="IPR036390">
    <property type="entry name" value="WH_DNA-bd_sf"/>
</dbReference>
<dbReference type="GO" id="GO:0003677">
    <property type="term" value="F:DNA binding"/>
    <property type="evidence" value="ECO:0007669"/>
    <property type="project" value="UniProtKB-KW"/>
</dbReference>
<reference evidence="6 7" key="1">
    <citation type="submission" date="2020-07" db="EMBL/GenBank/DDBJ databases">
        <title>Taxonomic revisions and descriptions of new bacterial species based on genomic comparisons in the high-G+C-content subgroup of the family Alcaligenaceae.</title>
        <authorList>
            <person name="Szabo A."/>
            <person name="Felfoldi T."/>
        </authorList>
    </citation>
    <scope>NUCLEOTIDE SEQUENCE [LARGE SCALE GENOMIC DNA]</scope>
    <source>
        <strain evidence="6 7">LMG 24012</strain>
    </source>
</reference>
<dbReference type="Gene3D" id="3.40.190.290">
    <property type="match status" value="1"/>
</dbReference>
<comment type="caution">
    <text evidence="6">The sequence shown here is derived from an EMBL/GenBank/DDBJ whole genome shotgun (WGS) entry which is preliminary data.</text>
</comment>
<keyword evidence="4" id="KW-0804">Transcription</keyword>
<dbReference type="GO" id="GO:0005829">
    <property type="term" value="C:cytosol"/>
    <property type="evidence" value="ECO:0007669"/>
    <property type="project" value="TreeGrafter"/>
</dbReference>
<organism evidence="6 7">
    <name type="scientific">Parapusillimonas granuli</name>
    <dbReference type="NCBI Taxonomy" id="380911"/>
    <lineage>
        <taxon>Bacteria</taxon>
        <taxon>Pseudomonadati</taxon>
        <taxon>Pseudomonadota</taxon>
        <taxon>Betaproteobacteria</taxon>
        <taxon>Burkholderiales</taxon>
        <taxon>Alcaligenaceae</taxon>
        <taxon>Parapusillimonas</taxon>
    </lineage>
</organism>
<dbReference type="PROSITE" id="PS50931">
    <property type="entry name" value="HTH_LYSR"/>
    <property type="match status" value="1"/>
</dbReference>
<keyword evidence="7" id="KW-1185">Reference proteome</keyword>
<proteinExistence type="inferred from homology"/>
<dbReference type="GO" id="GO:0003700">
    <property type="term" value="F:DNA-binding transcription factor activity"/>
    <property type="evidence" value="ECO:0007669"/>
    <property type="project" value="InterPro"/>
</dbReference>
<dbReference type="Pfam" id="PF00126">
    <property type="entry name" value="HTH_1"/>
    <property type="match status" value="1"/>
</dbReference>
<dbReference type="SUPFAM" id="SSF46785">
    <property type="entry name" value="Winged helix' DNA-binding domain"/>
    <property type="match status" value="1"/>
</dbReference>
<keyword evidence="3" id="KW-0238">DNA-binding</keyword>
<dbReference type="InterPro" id="IPR000847">
    <property type="entry name" value="LysR_HTH_N"/>
</dbReference>
<accession>A0A853G3Q2</accession>
<dbReference type="InterPro" id="IPR005119">
    <property type="entry name" value="LysR_subst-bd"/>
</dbReference>
<comment type="similarity">
    <text evidence="1">Belongs to the LysR transcriptional regulatory family.</text>
</comment>
<name>A0A853G3Q2_9BURK</name>
<dbReference type="Proteomes" id="UP000559809">
    <property type="component" value="Unassembled WGS sequence"/>
</dbReference>
<evidence type="ECO:0000256" key="3">
    <source>
        <dbReference type="ARBA" id="ARBA00023125"/>
    </source>
</evidence>
<evidence type="ECO:0000259" key="5">
    <source>
        <dbReference type="PROSITE" id="PS50931"/>
    </source>
</evidence>
<dbReference type="RefSeq" id="WP_180154660.1">
    <property type="nucleotide sequence ID" value="NZ_JACCEM010000004.1"/>
</dbReference>
<dbReference type="EMBL" id="JACCEM010000004">
    <property type="protein sequence ID" value="NYT49361.1"/>
    <property type="molecule type" value="Genomic_DNA"/>
</dbReference>
<dbReference type="Gene3D" id="1.10.10.10">
    <property type="entry name" value="Winged helix-like DNA-binding domain superfamily/Winged helix DNA-binding domain"/>
    <property type="match status" value="1"/>
</dbReference>
<evidence type="ECO:0000313" key="6">
    <source>
        <dbReference type="EMBL" id="NYT49361.1"/>
    </source>
</evidence>
<dbReference type="AlphaFoldDB" id="A0A853G3Q2"/>
<evidence type="ECO:0000256" key="4">
    <source>
        <dbReference type="ARBA" id="ARBA00023163"/>
    </source>
</evidence>
<dbReference type="Pfam" id="PF03466">
    <property type="entry name" value="LysR_substrate"/>
    <property type="match status" value="1"/>
</dbReference>
<evidence type="ECO:0000313" key="7">
    <source>
        <dbReference type="Proteomes" id="UP000559809"/>
    </source>
</evidence>
<sequence>MNITLRQLEAFSHIERFGSFVRAAREMCLTQSALSHLARELEQNLGFPLFRRTTRSVRLTREGEAFLPYARRILTNLDSAVECARALSAGEEGVLRVATTPLLASTHLMSAVARYQEVNPGVHIHVQEAIASETIQLLADEKVDLAIGPQRSMPKEVVSETLFTSRLALLRAKTHYTAGRPSVKWRELEGEQLVLAKGGGKETIGADIKHMISLDAAREVEHFTTLMALASSGKCVAIANDYIEPFLAVYNLEMAHLVQPVVRRKIALYTSRSQSLARGAGKFMDFLRSALRPGAPAANAPPAGN</sequence>
<keyword evidence="2" id="KW-0805">Transcription regulation</keyword>
<protein>
    <submittedName>
        <fullName evidence="6">LysR family transcriptional regulator</fullName>
    </submittedName>
</protein>
<gene>
    <name evidence="6" type="ORF">H0A72_08580</name>
</gene>